<dbReference type="Proteomes" id="UP000190744">
    <property type="component" value="Unassembled WGS sequence"/>
</dbReference>
<name>A0A1S9RJ62_PENBI</name>
<evidence type="ECO:0000313" key="2">
    <source>
        <dbReference type="Proteomes" id="UP000190744"/>
    </source>
</evidence>
<reference evidence="2" key="1">
    <citation type="submission" date="2015-09" db="EMBL/GenBank/DDBJ databases">
        <authorList>
            <person name="Fill T.P."/>
            <person name="Baretta J.F."/>
            <person name="de Almeida L.G."/>
            <person name="Rocha M."/>
            <person name="de Souza D.H."/>
            <person name="Malavazi I."/>
            <person name="Cerdeira L.T."/>
            <person name="Hong H."/>
            <person name="Samborskyy M."/>
            <person name="de Vasconcelos A.T."/>
            <person name="Leadlay P."/>
            <person name="Rodrigues-Filho E."/>
        </authorList>
    </citation>
    <scope>NUCLEOTIDE SEQUENCE [LARGE SCALE GENOMIC DNA]</scope>
    <source>
        <strain evidence="2">LaBioMMi 136</strain>
    </source>
</reference>
<evidence type="ECO:0000313" key="1">
    <source>
        <dbReference type="EMBL" id="OOQ85391.1"/>
    </source>
</evidence>
<comment type="caution">
    <text evidence="1">The sequence shown here is derived from an EMBL/GenBank/DDBJ whole genome shotgun (WGS) entry which is preliminary data.</text>
</comment>
<accession>A0A1S9RJ62</accession>
<proteinExistence type="predicted"/>
<gene>
    <name evidence="1" type="ORF">PEBR_26319</name>
</gene>
<organism evidence="1 2">
    <name type="scientific">Penicillium brasilianum</name>
    <dbReference type="NCBI Taxonomy" id="104259"/>
    <lineage>
        <taxon>Eukaryota</taxon>
        <taxon>Fungi</taxon>
        <taxon>Dikarya</taxon>
        <taxon>Ascomycota</taxon>
        <taxon>Pezizomycotina</taxon>
        <taxon>Eurotiomycetes</taxon>
        <taxon>Eurotiomycetidae</taxon>
        <taxon>Eurotiales</taxon>
        <taxon>Aspergillaceae</taxon>
        <taxon>Penicillium</taxon>
    </lineage>
</organism>
<sequence>MPTTRSQAKLSDTSPTLNQAVPGPMIEWLDLDFSETSLIKSTNWRDCLNEIQAVEGCSSITFACPLETPNRLWIIIQWLSETHRNNFHRTDLFAHNAKTTLYSDIVYSIYRVDYSIGKMISAGFPFSPDPRQIHEVWMVYFPVYTLDAEKKQELQLPTLLNFYERDEESNPMAGIVSQDIAWLSGETNYQGVQCQRLVWFMEWKSEEAEELYKSTVRWVREDEGNGKSRKPQLTLDMFIEDLKSHGMVGYETWHAHFEDIRDALDSAR</sequence>
<dbReference type="EMBL" id="LJBN01000168">
    <property type="protein sequence ID" value="OOQ85391.1"/>
    <property type="molecule type" value="Genomic_DNA"/>
</dbReference>
<dbReference type="AlphaFoldDB" id="A0A1S9RJ62"/>
<dbReference type="InterPro" id="IPR011008">
    <property type="entry name" value="Dimeric_a/b-barrel"/>
</dbReference>
<protein>
    <recommendedName>
        <fullName evidence="3">ABM domain-containing protein</fullName>
    </recommendedName>
</protein>
<evidence type="ECO:0008006" key="3">
    <source>
        <dbReference type="Google" id="ProtNLM"/>
    </source>
</evidence>
<dbReference type="SUPFAM" id="SSF54909">
    <property type="entry name" value="Dimeric alpha+beta barrel"/>
    <property type="match status" value="1"/>
</dbReference>